<organism evidence="2 3">
    <name type="scientific">Promicromonospora umidemergens</name>
    <dbReference type="NCBI Taxonomy" id="629679"/>
    <lineage>
        <taxon>Bacteria</taxon>
        <taxon>Bacillati</taxon>
        <taxon>Actinomycetota</taxon>
        <taxon>Actinomycetes</taxon>
        <taxon>Micrococcales</taxon>
        <taxon>Promicromonosporaceae</taxon>
        <taxon>Promicromonospora</taxon>
    </lineage>
</organism>
<dbReference type="PANTHER" id="PTHR30634:SF14">
    <property type="match status" value="1"/>
</dbReference>
<accession>A0ABP8XM26</accession>
<dbReference type="PANTHER" id="PTHR30634">
    <property type="entry name" value="OUTER MEMBRANE LOLAB LIPOPROTEIN INSERTION APPARATUS"/>
    <property type="match status" value="1"/>
</dbReference>
<evidence type="ECO:0000256" key="1">
    <source>
        <dbReference type="SAM" id="MobiDB-lite"/>
    </source>
</evidence>
<evidence type="ECO:0000313" key="3">
    <source>
        <dbReference type="Proteomes" id="UP001500843"/>
    </source>
</evidence>
<gene>
    <name evidence="2" type="ORF">GCM10023198_34210</name>
</gene>
<sequence length="774" mass="82379">MTTSSVVGQVHLLGVRHHGPGSARSVRRALEELRPDLVLVEGPPEADDLVAFAAQDDLVPPVALLAYQEPKAVSKRTVTPDGTPPAEPDGPRAAFWPFAVFSPEWQAMRWAARNDVPLRFIDLPAAAHLAHRAASEDVPGAADDGPGGAPDEPRPARVDPLGALAAAAGYGDAERWWEDVMEHREGGAAVFDAVEQAMTAVREGEPTDPWDALREAHMRQSVRAALAEGAQRIAVVCGAWHVPALTGPSPAATKDAALVKPVLREAAKAKAILTWVPWSHRRLAAASGYGAGVESPGWYHHLFTVEDRPVERWLVNVAQALRAEDLPVSSAHVIEAVRLAETLAALRGRPATGLEEASEAVRAVLCDGDEVRHALVRDRVEVGDRLGSVPDGVPTGPLERDLAATAKRLRLPREALARDLDLDLRKPTDLGRSALLHRLDLLGVQWGELTGTRGKGTFRESWKVAWDPRLAVDLVAAGTHGSTIEQAASGAVLAAARTGGLAGLAALVERSLLAELPGALPGLLDAVADRAAVGSDTDALFEAIPALARSLRYGDVRGTAPGALRQVLLGLVARARTALPGAVTTLDDDAAAILVPRLREVTAAVTLLGAEAGLREDWLAALERLADRDDLHGLVAGWVTRTLRDERLADVETTSVRLSRYLSRGTPARTAAAFVEGFAGGSGLVLVHDTVLLRLIDEWLVSLGEDLFVEVLPLLRRTFAQFEGAERRVIGEQVAGRRLHVADVVPLDPQLVAHVLPVLATILTPTISCPQETS</sequence>
<comment type="caution">
    <text evidence="2">The sequence shown here is derived from an EMBL/GenBank/DDBJ whole genome shotgun (WGS) entry which is preliminary data.</text>
</comment>
<name>A0ABP8XM26_9MICO</name>
<reference evidence="3" key="1">
    <citation type="journal article" date="2019" name="Int. J. Syst. Evol. Microbiol.">
        <title>The Global Catalogue of Microorganisms (GCM) 10K type strain sequencing project: providing services to taxonomists for standard genome sequencing and annotation.</title>
        <authorList>
            <consortium name="The Broad Institute Genomics Platform"/>
            <consortium name="The Broad Institute Genome Sequencing Center for Infectious Disease"/>
            <person name="Wu L."/>
            <person name="Ma J."/>
        </authorList>
    </citation>
    <scope>NUCLEOTIDE SEQUENCE [LARGE SCALE GENOMIC DNA]</scope>
    <source>
        <strain evidence="3">JCM 17975</strain>
    </source>
</reference>
<protein>
    <submittedName>
        <fullName evidence="2">DUF5682 family protein</fullName>
    </submittedName>
</protein>
<dbReference type="EMBL" id="BAABHM010000015">
    <property type="protein sequence ID" value="GAA4708642.1"/>
    <property type="molecule type" value="Genomic_DNA"/>
</dbReference>
<dbReference type="Proteomes" id="UP001500843">
    <property type="component" value="Unassembled WGS sequence"/>
</dbReference>
<evidence type="ECO:0000313" key="2">
    <source>
        <dbReference type="EMBL" id="GAA4708642.1"/>
    </source>
</evidence>
<keyword evidence="3" id="KW-1185">Reference proteome</keyword>
<feature type="region of interest" description="Disordered" evidence="1">
    <location>
        <begin position="134"/>
        <end position="157"/>
    </location>
</feature>
<proteinExistence type="predicted"/>
<dbReference type="Pfam" id="PF18934">
    <property type="entry name" value="DUF5682"/>
    <property type="match status" value="1"/>
</dbReference>
<dbReference type="InterPro" id="IPR050458">
    <property type="entry name" value="LolB"/>
</dbReference>
<dbReference type="RefSeq" id="WP_253874770.1">
    <property type="nucleotide sequence ID" value="NZ_BAABHM010000015.1"/>
</dbReference>
<dbReference type="InterPro" id="IPR043737">
    <property type="entry name" value="DUF5682"/>
</dbReference>